<accession>A0A069DS46</accession>
<feature type="region of interest" description="Disordered" evidence="1">
    <location>
        <begin position="115"/>
        <end position="264"/>
    </location>
</feature>
<feature type="compositionally biased region" description="Basic and acidic residues" evidence="1">
    <location>
        <begin position="187"/>
        <end position="197"/>
    </location>
</feature>
<proteinExistence type="evidence at transcript level"/>
<name>A0A069DS46_9HEMI</name>
<organism evidence="2">
    <name type="scientific">Panstrongylus megistus</name>
    <dbReference type="NCBI Taxonomy" id="65343"/>
    <lineage>
        <taxon>Eukaryota</taxon>
        <taxon>Metazoa</taxon>
        <taxon>Ecdysozoa</taxon>
        <taxon>Arthropoda</taxon>
        <taxon>Hexapoda</taxon>
        <taxon>Insecta</taxon>
        <taxon>Pterygota</taxon>
        <taxon>Neoptera</taxon>
        <taxon>Paraneoptera</taxon>
        <taxon>Hemiptera</taxon>
        <taxon>Heteroptera</taxon>
        <taxon>Panheteroptera</taxon>
        <taxon>Cimicomorpha</taxon>
        <taxon>Reduviidae</taxon>
        <taxon>Triatominae</taxon>
        <taxon>Panstrongylus</taxon>
    </lineage>
</organism>
<reference evidence="2" key="1">
    <citation type="journal article" date="2015" name="J. Med. Entomol.">
        <title>A Deep Insight Into the Sialotranscriptome of the Chagas Disease Vector, Panstrongylus megistus (Hemiptera: Heteroptera).</title>
        <authorList>
            <person name="Ribeiro J.M."/>
            <person name="Schwarz A."/>
            <person name="Francischetti I.M."/>
        </authorList>
    </citation>
    <scope>NUCLEOTIDE SEQUENCE</scope>
    <source>
        <tissue evidence="2">Salivary glands</tissue>
    </source>
</reference>
<evidence type="ECO:0000313" key="2">
    <source>
        <dbReference type="EMBL" id="JAC86551.1"/>
    </source>
</evidence>
<feature type="compositionally biased region" description="Basic residues" evidence="1">
    <location>
        <begin position="280"/>
        <end position="290"/>
    </location>
</feature>
<feature type="compositionally biased region" description="Basic and acidic residues" evidence="1">
    <location>
        <begin position="143"/>
        <end position="161"/>
    </location>
</feature>
<sequence length="297" mass="34955">ESLDAPHIITSDDEERLKEVTSEDSEKKPIEQPNELKATDSLKRKKHKKRNTQSTDDLEEGGITSPKGESPDENNMSCTVKKKKKKKDKIEEKMYDQEENLDFGKSFKKIRKEKEEEELPFVHQQEEFTGDEKPIKKKKKKKHLDEPEKLEREIEMDRKIPLENINEELLAMQEDNPTKKKKKKKYKEREDESEHISMEPVPESVVTDDQPLKKKKKKKYQEQEFVPSIEIEDDTSPRKKHKHQTEDSTDLYLRTGEVGDVDTPSHLKLSTFIETDAQSIKKKKKKKKKKERDISSN</sequence>
<dbReference type="AlphaFoldDB" id="A0A069DS46"/>
<feature type="region of interest" description="Disordered" evidence="1">
    <location>
        <begin position="278"/>
        <end position="297"/>
    </location>
</feature>
<feature type="compositionally biased region" description="Basic and acidic residues" evidence="1">
    <location>
        <begin position="124"/>
        <end position="134"/>
    </location>
</feature>
<evidence type="ECO:0000256" key="1">
    <source>
        <dbReference type="SAM" id="MobiDB-lite"/>
    </source>
</evidence>
<dbReference type="EMBL" id="GBGD01002338">
    <property type="protein sequence ID" value="JAC86551.1"/>
    <property type="molecule type" value="mRNA"/>
</dbReference>
<protein>
    <submittedName>
        <fullName evidence="2">Putative lysine-rich nucleolar protein 1</fullName>
    </submittedName>
</protein>
<feature type="non-terminal residue" evidence="2">
    <location>
        <position position="1"/>
    </location>
</feature>
<feature type="compositionally biased region" description="Basic and acidic residues" evidence="1">
    <location>
        <begin position="15"/>
        <end position="30"/>
    </location>
</feature>
<feature type="region of interest" description="Disordered" evidence="1">
    <location>
        <begin position="1"/>
        <end position="98"/>
    </location>
</feature>